<dbReference type="InterPro" id="IPR050490">
    <property type="entry name" value="Bact_solute-bd_prot1"/>
</dbReference>
<dbReference type="Gene3D" id="3.40.190.10">
    <property type="entry name" value="Periplasmic binding protein-like II"/>
    <property type="match status" value="2"/>
</dbReference>
<dbReference type="EMBL" id="VSSQ01000010">
    <property type="protein sequence ID" value="MPL59687.1"/>
    <property type="molecule type" value="Genomic_DNA"/>
</dbReference>
<gene>
    <name evidence="1" type="primary">ugpB_1</name>
    <name evidence="1" type="ORF">SDC9_05242</name>
</gene>
<sequence>MKKFVAAILMFGIIAGIVSAQAAKPVAIDFWYSMGGANGDLIQSMVKDFNEKNKDVMVTATYQGNYYDTSAKIQAAVASGTTPHVSMVVDMHNAMFADAEVLENMEPFMKKDKVDFNDFIPGLLDWSVYNKKIISLPFNRSTPLFYYNKDQLKAAGLSEKGPQTWEELESFARKLTIKGERWGFSCPIDIWFYLGMVFQNGGQILSADGKHSGFNNEIGTKPIYFWRKMIDEGIMKMPPGKEYNSWEVAMQDFLNGKTSMIMTSTGYLYGILNSAQGKFEVGTGFLPKAKQWGTPTGGANIAMLAGKPAKETEAAWRFIKYMTDTPQVIYFSQKSGYMPSRKSAVDSASMQAFFVQKPQFKTAIEQLAEAKNRPNHPNYPELDKIIMDEIQRSVIDRSYSPEQAMKAIDMAIQRLFK</sequence>
<accession>A0A644SZJ7</accession>
<dbReference type="Pfam" id="PF13416">
    <property type="entry name" value="SBP_bac_8"/>
    <property type="match status" value="1"/>
</dbReference>
<protein>
    <submittedName>
        <fullName evidence="1">sn-glycerol-3-phosphate-binding periplasmic protein UgpB</fullName>
    </submittedName>
</protein>
<proteinExistence type="predicted"/>
<name>A0A644SZJ7_9ZZZZ</name>
<dbReference type="CDD" id="cd14748">
    <property type="entry name" value="PBP2_UgpB"/>
    <property type="match status" value="1"/>
</dbReference>
<dbReference type="PANTHER" id="PTHR43649">
    <property type="entry name" value="ARABINOSE-BINDING PROTEIN-RELATED"/>
    <property type="match status" value="1"/>
</dbReference>
<evidence type="ECO:0000313" key="1">
    <source>
        <dbReference type="EMBL" id="MPL59687.1"/>
    </source>
</evidence>
<reference evidence="1" key="1">
    <citation type="submission" date="2019-08" db="EMBL/GenBank/DDBJ databases">
        <authorList>
            <person name="Kucharzyk K."/>
            <person name="Murdoch R.W."/>
            <person name="Higgins S."/>
            <person name="Loffler F."/>
        </authorList>
    </citation>
    <scope>NUCLEOTIDE SEQUENCE</scope>
</reference>
<dbReference type="AlphaFoldDB" id="A0A644SZJ7"/>
<dbReference type="SUPFAM" id="SSF53850">
    <property type="entry name" value="Periplasmic binding protein-like II"/>
    <property type="match status" value="1"/>
</dbReference>
<organism evidence="1">
    <name type="scientific">bioreactor metagenome</name>
    <dbReference type="NCBI Taxonomy" id="1076179"/>
    <lineage>
        <taxon>unclassified sequences</taxon>
        <taxon>metagenomes</taxon>
        <taxon>ecological metagenomes</taxon>
    </lineage>
</organism>
<dbReference type="InterPro" id="IPR006059">
    <property type="entry name" value="SBP"/>
</dbReference>
<comment type="caution">
    <text evidence="1">The sequence shown here is derived from an EMBL/GenBank/DDBJ whole genome shotgun (WGS) entry which is preliminary data.</text>
</comment>
<dbReference type="PANTHER" id="PTHR43649:SF12">
    <property type="entry name" value="DIACETYLCHITOBIOSE BINDING PROTEIN DASA"/>
    <property type="match status" value="1"/>
</dbReference>